<accession>E4ZU49</accession>
<gene>
    <name evidence="1" type="ORF">LEMA_uP117620.1</name>
</gene>
<evidence type="ECO:0000313" key="2">
    <source>
        <dbReference type="Proteomes" id="UP000002668"/>
    </source>
</evidence>
<dbReference type="AlphaFoldDB" id="E4ZU49"/>
<evidence type="ECO:0000313" key="1">
    <source>
        <dbReference type="EMBL" id="CBX94759.1"/>
    </source>
</evidence>
<dbReference type="EMBL" id="FP929125">
    <property type="protein sequence ID" value="CBX94759.1"/>
    <property type="molecule type" value="Genomic_DNA"/>
</dbReference>
<organism evidence="2">
    <name type="scientific">Leptosphaeria maculans (strain JN3 / isolate v23.1.3 / race Av1-4-5-6-7-8)</name>
    <name type="common">Blackleg fungus</name>
    <name type="synonym">Phoma lingam</name>
    <dbReference type="NCBI Taxonomy" id="985895"/>
    <lineage>
        <taxon>Eukaryota</taxon>
        <taxon>Fungi</taxon>
        <taxon>Dikarya</taxon>
        <taxon>Ascomycota</taxon>
        <taxon>Pezizomycotina</taxon>
        <taxon>Dothideomycetes</taxon>
        <taxon>Pleosporomycetidae</taxon>
        <taxon>Pleosporales</taxon>
        <taxon>Pleosporineae</taxon>
        <taxon>Leptosphaeriaceae</taxon>
        <taxon>Plenodomus</taxon>
        <taxon>Plenodomus lingam/Leptosphaeria maculans species complex</taxon>
    </lineage>
</organism>
<keyword evidence="2" id="KW-1185">Reference proteome</keyword>
<reference evidence="2" key="1">
    <citation type="journal article" date="2011" name="Nat. Commun.">
        <title>Effector diversification within compartments of the Leptosphaeria maculans genome affected by Repeat-Induced Point mutations.</title>
        <authorList>
            <person name="Rouxel T."/>
            <person name="Grandaubert J."/>
            <person name="Hane J.K."/>
            <person name="Hoede C."/>
            <person name="van de Wouw A.P."/>
            <person name="Couloux A."/>
            <person name="Dominguez V."/>
            <person name="Anthouard V."/>
            <person name="Bally P."/>
            <person name="Bourras S."/>
            <person name="Cozijnsen A.J."/>
            <person name="Ciuffetti L.M."/>
            <person name="Degrave A."/>
            <person name="Dilmaghani A."/>
            <person name="Duret L."/>
            <person name="Fudal I."/>
            <person name="Goodwin S.B."/>
            <person name="Gout L."/>
            <person name="Glaser N."/>
            <person name="Linglin J."/>
            <person name="Kema G.H.J."/>
            <person name="Lapalu N."/>
            <person name="Lawrence C.B."/>
            <person name="May K."/>
            <person name="Meyer M."/>
            <person name="Ollivier B."/>
            <person name="Poulain J."/>
            <person name="Schoch C.L."/>
            <person name="Simon A."/>
            <person name="Spatafora J.W."/>
            <person name="Stachowiak A."/>
            <person name="Turgeon B.G."/>
            <person name="Tyler B.M."/>
            <person name="Vincent D."/>
            <person name="Weissenbach J."/>
            <person name="Amselem J."/>
            <person name="Quesneville H."/>
            <person name="Oliver R.P."/>
            <person name="Wincker P."/>
            <person name="Balesdent M.-H."/>
            <person name="Howlett B.J."/>
        </authorList>
    </citation>
    <scope>NUCLEOTIDE SEQUENCE [LARGE SCALE GENOMIC DNA]</scope>
    <source>
        <strain evidence="2">JN3 / isolate v23.1.3 / race Av1-4-5-6-7-8</strain>
    </source>
</reference>
<protein>
    <submittedName>
        <fullName evidence="1">Predicted protein</fullName>
    </submittedName>
</protein>
<dbReference type="InParanoid" id="E4ZU49"/>
<name>E4ZU49_LEPMJ</name>
<sequence length="93" mass="10106">MAVDKQRDGDGNGTQMSNVASLRIQQMLSRFGNISSLGWHPIKVSALGNLLVSWNELSVGYGSGDRGIYKTSPQILWQKTMVRLGDITVVVVG</sequence>
<proteinExistence type="predicted"/>
<dbReference type="VEuPathDB" id="FungiDB:LEMA_uP117620.1"/>
<dbReference type="HOGENOM" id="CLU_2400076_0_0_1"/>
<dbReference type="Proteomes" id="UP000002668">
    <property type="component" value="Genome"/>
</dbReference>